<organism evidence="11 12">
    <name type="scientific">Rhodohalobacter barkolensis</name>
    <dbReference type="NCBI Taxonomy" id="2053187"/>
    <lineage>
        <taxon>Bacteria</taxon>
        <taxon>Pseudomonadati</taxon>
        <taxon>Balneolota</taxon>
        <taxon>Balneolia</taxon>
        <taxon>Balneolales</taxon>
        <taxon>Balneolaceae</taxon>
        <taxon>Rhodohalobacter</taxon>
    </lineage>
</organism>
<dbReference type="HAMAP" id="MF_00092">
    <property type="entry name" value="MutS2"/>
    <property type="match status" value="1"/>
</dbReference>
<dbReference type="EMBL" id="PISP01000001">
    <property type="protein sequence ID" value="PKD45403.1"/>
    <property type="molecule type" value="Genomic_DNA"/>
</dbReference>
<keyword evidence="7" id="KW-0540">Nuclease</keyword>
<keyword evidence="8" id="KW-0175">Coiled coil</keyword>
<dbReference type="SUPFAM" id="SSF48334">
    <property type="entry name" value="DNA repair protein MutS, domain III"/>
    <property type="match status" value="1"/>
</dbReference>
<keyword evidence="3 7" id="KW-0378">Hydrolase</keyword>
<feature type="coiled-coil region" evidence="8">
    <location>
        <begin position="231"/>
        <end position="266"/>
    </location>
</feature>
<evidence type="ECO:0000256" key="2">
    <source>
        <dbReference type="ARBA" id="ARBA00022741"/>
    </source>
</evidence>
<keyword evidence="4 7" id="KW-0067">ATP-binding</keyword>
<dbReference type="PIRSF" id="PIRSF005814">
    <property type="entry name" value="MutS_YshD"/>
    <property type="match status" value="1"/>
</dbReference>
<sequence>MQLFPENSSHKIGFESIRNASLRKSFTPYGREEIEALSPSADRKTVERRLSESQEWIKILQSGSNHPLTVVEDVREILKDSRLKGTVLPLDDFPVILQNARLARLIVSFFKRQEFETPALQKISDRLINLKPLEEAIQRVITDRGELRDDASSELQKIRGKLNRERSKLRNTVQQVMKRLAKDGMTSDEGATIRSGRMVIPVQAEYKRKVEGFVHDVSSTGQTVYIEPVQALQINNEIRQLESEEKREIERIIRNLTDVVRKYSEELQLNCTYIGELDAIHCIVSLGLDLDGTIPVLSDGNHINLIRAKNPNLLLKNRTIDESEPVVPLDLNLTEDELGLVITGPNAGGKSVAMKTTGLLCMMLQAGFPIPVQPDSELPVLSGLFVDIGDDQSIENDLSTFSSRLNWMKTTLERMDSGSLVLIDEAGAGTDPEEGGALFQAFVEEVINMGSRVIVTTHHGSLKVFAHEHDLVVNGAMEFNQESLSPTYRFKKGVPGSSYAFEIADRMNLPGMLMNRARSLLGQQRDTMGDLLINLEKQGQEAEELRLDYQKKLREAEKQERVFREKSEQIDNKRNGIIEKAYKDAEQIMKDANRRIEEAVEKVVSEGRDDKDKIREARSDIESAKKEIHTFRDEFETENEEPVRSEEKPTLGDYVIIGDGNTSGELVELSGKQATVLVNGMKIKSKLNKLTKTSPPKKKKSSSRSYGSSQDIDLSVKPRLDLRGKRGDEAIKELTIYLDKAIARNLQQVEIVHGKGEGILHKLVHEYLEKRDGVKSFDIAPWESGGSGCTIANLR</sequence>
<dbReference type="InterPro" id="IPR000432">
    <property type="entry name" value="DNA_mismatch_repair_MutS_C"/>
</dbReference>
<comment type="subunit">
    <text evidence="7">Homodimer. Binds to stalled ribosomes, contacting rRNA.</text>
</comment>
<dbReference type="SMART" id="SM00463">
    <property type="entry name" value="SMR"/>
    <property type="match status" value="1"/>
</dbReference>
<dbReference type="PANTHER" id="PTHR48466">
    <property type="entry name" value="OS10G0509000 PROTEIN-RELATED"/>
    <property type="match status" value="1"/>
</dbReference>
<feature type="domain" description="Smr" evidence="10">
    <location>
        <begin position="720"/>
        <end position="795"/>
    </location>
</feature>
<dbReference type="EC" id="3.6.4.-" evidence="7"/>
<dbReference type="InterPro" id="IPR045076">
    <property type="entry name" value="MutS"/>
</dbReference>
<dbReference type="GO" id="GO:0072344">
    <property type="term" value="P:rescue of stalled ribosome"/>
    <property type="evidence" value="ECO:0007669"/>
    <property type="project" value="UniProtKB-UniRule"/>
</dbReference>
<feature type="binding site" evidence="7">
    <location>
        <begin position="344"/>
        <end position="351"/>
    </location>
    <ligand>
        <name>ATP</name>
        <dbReference type="ChEBI" id="CHEBI:30616"/>
    </ligand>
</feature>
<feature type="coiled-coil region" evidence="8">
    <location>
        <begin position="148"/>
        <end position="179"/>
    </location>
</feature>
<dbReference type="InterPro" id="IPR036187">
    <property type="entry name" value="DNA_mismatch_repair_MutS_sf"/>
</dbReference>
<proteinExistence type="inferred from homology"/>
<gene>
    <name evidence="7" type="primary">mutS2</name>
    <name evidence="7" type="synonym">rqcU</name>
    <name evidence="11" type="ORF">CWD77_07175</name>
</gene>
<feature type="region of interest" description="Disordered" evidence="9">
    <location>
        <begin position="687"/>
        <end position="712"/>
    </location>
</feature>
<evidence type="ECO:0000256" key="5">
    <source>
        <dbReference type="ARBA" id="ARBA00022884"/>
    </source>
</evidence>
<evidence type="ECO:0000259" key="10">
    <source>
        <dbReference type="PROSITE" id="PS50828"/>
    </source>
</evidence>
<dbReference type="GO" id="GO:0016887">
    <property type="term" value="F:ATP hydrolysis activity"/>
    <property type="evidence" value="ECO:0007669"/>
    <property type="project" value="InterPro"/>
</dbReference>
<evidence type="ECO:0000313" key="11">
    <source>
        <dbReference type="EMBL" id="PKD45403.1"/>
    </source>
</evidence>
<keyword evidence="1 7" id="KW-0699">rRNA-binding</keyword>
<evidence type="ECO:0000256" key="8">
    <source>
        <dbReference type="SAM" id="Coils"/>
    </source>
</evidence>
<dbReference type="OrthoDB" id="9808166at2"/>
<dbReference type="Pfam" id="PF00488">
    <property type="entry name" value="MutS_V"/>
    <property type="match status" value="1"/>
</dbReference>
<evidence type="ECO:0000256" key="6">
    <source>
        <dbReference type="ARBA" id="ARBA00023125"/>
    </source>
</evidence>
<keyword evidence="2 7" id="KW-0547">Nucleotide-binding</keyword>
<dbReference type="GO" id="GO:0004519">
    <property type="term" value="F:endonuclease activity"/>
    <property type="evidence" value="ECO:0007669"/>
    <property type="project" value="UniProtKB-UniRule"/>
</dbReference>
<dbReference type="GO" id="GO:0030983">
    <property type="term" value="F:mismatched DNA binding"/>
    <property type="evidence" value="ECO:0007669"/>
    <property type="project" value="InterPro"/>
</dbReference>
<dbReference type="Gene3D" id="3.30.1370.110">
    <property type="match status" value="1"/>
</dbReference>
<dbReference type="Proteomes" id="UP000233398">
    <property type="component" value="Unassembled WGS sequence"/>
</dbReference>
<comment type="function">
    <text evidence="7">Acts as a ribosome collision sensor, splitting the ribosome into its 2 subunits. Detects stalled/collided 70S ribosomes which it binds and splits by an ATP-hydrolysis driven conformational change. Acts upstream of the ribosome quality control system (RQC), a ribosome-associated complex that mediates the extraction of incompletely synthesized nascent chains from stalled ribosomes and their subsequent degradation. Probably generates substrates for RQC.</text>
</comment>
<keyword evidence="12" id="KW-1185">Reference proteome</keyword>
<dbReference type="InterPro" id="IPR002625">
    <property type="entry name" value="Smr_dom"/>
</dbReference>
<reference evidence="11 12" key="1">
    <citation type="submission" date="2017-11" db="EMBL/GenBank/DDBJ databases">
        <title>Rhodohalobacter 15182 sp. nov., isolated from a salt lake.</title>
        <authorList>
            <person name="Han S."/>
        </authorList>
    </citation>
    <scope>NUCLEOTIDE SEQUENCE [LARGE SCALE GENOMIC DNA]</scope>
    <source>
        <strain evidence="11 12">15182</strain>
    </source>
</reference>
<dbReference type="GO" id="GO:0006298">
    <property type="term" value="P:mismatch repair"/>
    <property type="evidence" value="ECO:0007669"/>
    <property type="project" value="InterPro"/>
</dbReference>
<dbReference type="CDD" id="cd06503">
    <property type="entry name" value="ATP-synt_Fo_b"/>
    <property type="match status" value="1"/>
</dbReference>
<keyword evidence="6 7" id="KW-0238">DNA-binding</keyword>
<dbReference type="Gene3D" id="3.40.50.300">
    <property type="entry name" value="P-loop containing nucleotide triphosphate hydrolases"/>
    <property type="match status" value="1"/>
</dbReference>
<comment type="similarity">
    <text evidence="7">Belongs to the DNA mismatch repair MutS family. MutS2 subfamily.</text>
</comment>
<dbReference type="AlphaFoldDB" id="A0A2N0VMH0"/>
<dbReference type="Pfam" id="PF01713">
    <property type="entry name" value="Smr"/>
    <property type="match status" value="1"/>
</dbReference>
<dbReference type="NCBIfam" id="TIGR01069">
    <property type="entry name" value="mutS2"/>
    <property type="match status" value="1"/>
</dbReference>
<dbReference type="PANTHER" id="PTHR48466:SF2">
    <property type="entry name" value="OS10G0509000 PROTEIN"/>
    <property type="match status" value="1"/>
</dbReference>
<keyword evidence="7 11" id="KW-0255">Endonuclease</keyword>
<dbReference type="GO" id="GO:0140664">
    <property type="term" value="F:ATP-dependent DNA damage sensor activity"/>
    <property type="evidence" value="ECO:0007669"/>
    <property type="project" value="InterPro"/>
</dbReference>
<dbReference type="SMART" id="SM00533">
    <property type="entry name" value="MUTSd"/>
    <property type="match status" value="1"/>
</dbReference>
<evidence type="ECO:0000256" key="9">
    <source>
        <dbReference type="SAM" id="MobiDB-lite"/>
    </source>
</evidence>
<dbReference type="GO" id="GO:0005524">
    <property type="term" value="F:ATP binding"/>
    <property type="evidence" value="ECO:0007669"/>
    <property type="project" value="UniProtKB-UniRule"/>
</dbReference>
<dbReference type="InterPro" id="IPR005747">
    <property type="entry name" value="MutS2"/>
</dbReference>
<dbReference type="EC" id="3.1.-.-" evidence="7"/>
<comment type="function">
    <text evidence="7">Endonuclease that is involved in the suppression of homologous recombination and thus may have a key role in the control of bacterial genetic diversity.</text>
</comment>
<dbReference type="SUPFAM" id="SSF52540">
    <property type="entry name" value="P-loop containing nucleoside triphosphate hydrolases"/>
    <property type="match status" value="1"/>
</dbReference>
<keyword evidence="5 7" id="KW-0694">RNA-binding</keyword>
<name>A0A2N0VMH0_9BACT</name>
<dbReference type="SUPFAM" id="SSF160443">
    <property type="entry name" value="SMR domain-like"/>
    <property type="match status" value="1"/>
</dbReference>
<comment type="caution">
    <text evidence="11">The sequence shown here is derived from an EMBL/GenBank/DDBJ whole genome shotgun (WGS) entry which is preliminary data.</text>
</comment>
<protein>
    <recommendedName>
        <fullName evidence="7">Endonuclease MutS2</fullName>
        <ecNumber evidence="7">3.1.-.-</ecNumber>
    </recommendedName>
    <alternativeName>
        <fullName evidence="7">Ribosome-associated protein quality control-upstream factor</fullName>
        <shortName evidence="7">RQC-upstream factor</shortName>
        <shortName evidence="7">RqcU</shortName>
        <ecNumber evidence="7">3.6.4.-</ecNumber>
    </alternativeName>
</protein>
<feature type="coiled-coil region" evidence="8">
    <location>
        <begin position="532"/>
        <end position="641"/>
    </location>
</feature>
<dbReference type="InterPro" id="IPR036063">
    <property type="entry name" value="Smr_dom_sf"/>
</dbReference>
<evidence type="ECO:0000256" key="3">
    <source>
        <dbReference type="ARBA" id="ARBA00022801"/>
    </source>
</evidence>
<dbReference type="InterPro" id="IPR007696">
    <property type="entry name" value="DNA_mismatch_repair_MutS_core"/>
</dbReference>
<dbReference type="SMART" id="SM00534">
    <property type="entry name" value="MUTSac"/>
    <property type="match status" value="1"/>
</dbReference>
<evidence type="ECO:0000256" key="7">
    <source>
        <dbReference type="HAMAP-Rule" id="MF_00092"/>
    </source>
</evidence>
<evidence type="ECO:0000313" key="12">
    <source>
        <dbReference type="Proteomes" id="UP000233398"/>
    </source>
</evidence>
<dbReference type="GO" id="GO:0019843">
    <property type="term" value="F:rRNA binding"/>
    <property type="evidence" value="ECO:0007669"/>
    <property type="project" value="UniProtKB-UniRule"/>
</dbReference>
<feature type="compositionally biased region" description="Basic residues" evidence="9">
    <location>
        <begin position="687"/>
        <end position="702"/>
    </location>
</feature>
<dbReference type="GO" id="GO:0043023">
    <property type="term" value="F:ribosomal large subunit binding"/>
    <property type="evidence" value="ECO:0007669"/>
    <property type="project" value="UniProtKB-UniRule"/>
</dbReference>
<evidence type="ECO:0000256" key="4">
    <source>
        <dbReference type="ARBA" id="ARBA00022840"/>
    </source>
</evidence>
<dbReference type="FunFam" id="3.40.50.300:FF:000830">
    <property type="entry name" value="Endonuclease MutS2"/>
    <property type="match status" value="1"/>
</dbReference>
<accession>A0A2N0VMH0</accession>
<dbReference type="GO" id="GO:0045910">
    <property type="term" value="P:negative regulation of DNA recombination"/>
    <property type="evidence" value="ECO:0007669"/>
    <property type="project" value="InterPro"/>
</dbReference>
<dbReference type="PROSITE" id="PS50828">
    <property type="entry name" value="SMR"/>
    <property type="match status" value="1"/>
</dbReference>
<dbReference type="InterPro" id="IPR027417">
    <property type="entry name" value="P-loop_NTPase"/>
</dbReference>
<evidence type="ECO:0000256" key="1">
    <source>
        <dbReference type="ARBA" id="ARBA00022730"/>
    </source>
</evidence>